<dbReference type="SUPFAM" id="SSF53254">
    <property type="entry name" value="Phosphoglycerate mutase-like"/>
    <property type="match status" value="1"/>
</dbReference>
<reference evidence="2" key="1">
    <citation type="journal article" date="2020" name="Stud. Mycol.">
        <title>101 Dothideomycetes genomes: a test case for predicting lifestyles and emergence of pathogens.</title>
        <authorList>
            <person name="Haridas S."/>
            <person name="Albert R."/>
            <person name="Binder M."/>
            <person name="Bloem J."/>
            <person name="Labutti K."/>
            <person name="Salamov A."/>
            <person name="Andreopoulos B."/>
            <person name="Baker S."/>
            <person name="Barry K."/>
            <person name="Bills G."/>
            <person name="Bluhm B."/>
            <person name="Cannon C."/>
            <person name="Castanera R."/>
            <person name="Culley D."/>
            <person name="Daum C."/>
            <person name="Ezra D."/>
            <person name="Gonzalez J."/>
            <person name="Henrissat B."/>
            <person name="Kuo A."/>
            <person name="Liang C."/>
            <person name="Lipzen A."/>
            <person name="Lutzoni F."/>
            <person name="Magnuson J."/>
            <person name="Mondo S."/>
            <person name="Nolan M."/>
            <person name="Ohm R."/>
            <person name="Pangilinan J."/>
            <person name="Park H.-J."/>
            <person name="Ramirez L."/>
            <person name="Alfaro M."/>
            <person name="Sun H."/>
            <person name="Tritt A."/>
            <person name="Yoshinaga Y."/>
            <person name="Zwiers L.-H."/>
            <person name="Turgeon B."/>
            <person name="Goodwin S."/>
            <person name="Spatafora J."/>
            <person name="Crous P."/>
            <person name="Grigoriev I."/>
        </authorList>
    </citation>
    <scope>NUCLEOTIDE SEQUENCE</scope>
    <source>
        <strain evidence="2">CBS 175.79</strain>
    </source>
</reference>
<evidence type="ECO:0000313" key="2">
    <source>
        <dbReference type="EMBL" id="KAF2018878.1"/>
    </source>
</evidence>
<accession>A0A6A5Y005</accession>
<keyword evidence="3" id="KW-1185">Reference proteome</keyword>
<keyword evidence="1" id="KW-0732">Signal</keyword>
<gene>
    <name evidence="2" type="ORF">BU24DRAFT_405619</name>
</gene>
<dbReference type="EMBL" id="ML978067">
    <property type="protein sequence ID" value="KAF2018878.1"/>
    <property type="molecule type" value="Genomic_DNA"/>
</dbReference>
<name>A0A6A5Y005_9PLEO</name>
<feature type="signal peptide" evidence="1">
    <location>
        <begin position="1"/>
        <end position="19"/>
    </location>
</feature>
<dbReference type="InterPro" id="IPR029033">
    <property type="entry name" value="His_PPase_superfam"/>
</dbReference>
<evidence type="ECO:0000256" key="1">
    <source>
        <dbReference type="SAM" id="SignalP"/>
    </source>
</evidence>
<dbReference type="Proteomes" id="UP000799778">
    <property type="component" value="Unassembled WGS sequence"/>
</dbReference>
<dbReference type="GeneID" id="54283108"/>
<organism evidence="2 3">
    <name type="scientific">Aaosphaeria arxii CBS 175.79</name>
    <dbReference type="NCBI Taxonomy" id="1450172"/>
    <lineage>
        <taxon>Eukaryota</taxon>
        <taxon>Fungi</taxon>
        <taxon>Dikarya</taxon>
        <taxon>Ascomycota</taxon>
        <taxon>Pezizomycotina</taxon>
        <taxon>Dothideomycetes</taxon>
        <taxon>Pleosporomycetidae</taxon>
        <taxon>Pleosporales</taxon>
        <taxon>Pleosporales incertae sedis</taxon>
        <taxon>Aaosphaeria</taxon>
    </lineage>
</organism>
<evidence type="ECO:0008006" key="4">
    <source>
        <dbReference type="Google" id="ProtNLM"/>
    </source>
</evidence>
<protein>
    <recommendedName>
        <fullName evidence="4">Phosphoglycerate mutase family protein</fullName>
    </recommendedName>
</protein>
<dbReference type="AlphaFoldDB" id="A0A6A5Y005"/>
<evidence type="ECO:0000313" key="3">
    <source>
        <dbReference type="Proteomes" id="UP000799778"/>
    </source>
</evidence>
<proteinExistence type="predicted"/>
<dbReference type="RefSeq" id="XP_033387217.1">
    <property type="nucleotide sequence ID" value="XM_033525711.1"/>
</dbReference>
<dbReference type="OrthoDB" id="425925at2759"/>
<feature type="chain" id="PRO_5025334088" description="Phosphoglycerate mutase family protein" evidence="1">
    <location>
        <begin position="20"/>
        <end position="190"/>
    </location>
</feature>
<sequence>MHLPFLLPVLFTCTALTSAAAVAAAAKPTVYLIRHGEKPEEGTGLSAEGVQRAQCLRKVFGKESKYDIGHVMAQQYKPDGKRKRAYDTVLPVATDLNLPVDLSCDRDDPKCVRKVVEKYDGSGNILIAWEHDALRDIVIEMGVKKKNAPKYPDDRFDLIWTLAQPYEEVVIGEEECEGLDRRDEKRERRF</sequence>